<keyword evidence="2" id="KW-1185">Reference proteome</keyword>
<name>A0ABR7QGQ2_9FLAO</name>
<accession>A0ABR7QGQ2</accession>
<dbReference type="EMBL" id="JACGWS010000022">
    <property type="protein sequence ID" value="MBC8757583.1"/>
    <property type="molecule type" value="Genomic_DNA"/>
</dbReference>
<dbReference type="RefSeq" id="WP_187564624.1">
    <property type="nucleotide sequence ID" value="NZ_JACGWS010000022.1"/>
</dbReference>
<comment type="caution">
    <text evidence="1">The sequence shown here is derived from an EMBL/GenBank/DDBJ whole genome shotgun (WGS) entry which is preliminary data.</text>
</comment>
<dbReference type="Proteomes" id="UP000619238">
    <property type="component" value="Unassembled WGS sequence"/>
</dbReference>
<sequence length="218" mass="24702">MKKAILFLAIAVFSLHLFSCKTEPKKAVDTKTEQEVVVEEKEELVEENQHADREPTDDEISEYGIIKNIEDAQYPMFILTVEFPERQTKVDFNLNVETISQTAAHLVSLQGKYATIYYTDTSENILMDIYFNGNTLYGEDAPAVNDSYKNITGVLSGAEKETAGDLPSTVYITAANGEKMAFKEFITTEIVAKNEKTVTAYYYMNYNQTITYLKKSED</sequence>
<reference evidence="1 2" key="1">
    <citation type="submission" date="2020-07" db="EMBL/GenBank/DDBJ databases">
        <title>Description of Kordia aestuariivivens sp. nov., isolated from a tidal flat.</title>
        <authorList>
            <person name="Park S."/>
            <person name="Yoon J.-H."/>
        </authorList>
    </citation>
    <scope>NUCLEOTIDE SEQUENCE [LARGE SCALE GENOMIC DNA]</scope>
    <source>
        <strain evidence="1 2">YSTF-M3</strain>
    </source>
</reference>
<proteinExistence type="predicted"/>
<evidence type="ECO:0000313" key="2">
    <source>
        <dbReference type="Proteomes" id="UP000619238"/>
    </source>
</evidence>
<evidence type="ECO:0000313" key="1">
    <source>
        <dbReference type="EMBL" id="MBC8757583.1"/>
    </source>
</evidence>
<organism evidence="1 2">
    <name type="scientific">Kordia aestuariivivens</name>
    <dbReference type="NCBI Taxonomy" id="2759037"/>
    <lineage>
        <taxon>Bacteria</taxon>
        <taxon>Pseudomonadati</taxon>
        <taxon>Bacteroidota</taxon>
        <taxon>Flavobacteriia</taxon>
        <taxon>Flavobacteriales</taxon>
        <taxon>Flavobacteriaceae</taxon>
        <taxon>Kordia</taxon>
    </lineage>
</organism>
<gene>
    <name evidence="1" type="ORF">H2O64_23145</name>
</gene>
<protein>
    <submittedName>
        <fullName evidence="1">Uncharacterized protein</fullName>
    </submittedName>
</protein>